<dbReference type="Gene3D" id="3.30.40.10">
    <property type="entry name" value="Zinc/RING finger domain, C3HC4 (zinc finger)"/>
    <property type="match status" value="1"/>
</dbReference>
<dbReference type="PANTHER" id="PTHR22937">
    <property type="entry name" value="E3 UBIQUITIN-PROTEIN LIGASE RNF165"/>
    <property type="match status" value="1"/>
</dbReference>
<dbReference type="OrthoDB" id="8062037at2759"/>
<dbReference type="Pfam" id="PF13639">
    <property type="entry name" value="zf-RING_2"/>
    <property type="match status" value="1"/>
</dbReference>
<feature type="compositionally biased region" description="Basic residues" evidence="9">
    <location>
        <begin position="192"/>
        <end position="202"/>
    </location>
</feature>
<dbReference type="PANTHER" id="PTHR22937:SF65">
    <property type="entry name" value="E3 UBIQUITIN-PROTEIN LIGASE ARK2C"/>
    <property type="match status" value="1"/>
</dbReference>
<reference evidence="11" key="1">
    <citation type="submission" date="2021-03" db="EMBL/GenBank/DDBJ databases">
        <authorList>
            <person name="Li Z."/>
            <person name="Yang C."/>
        </authorList>
    </citation>
    <scope>NUCLEOTIDE SEQUENCE</scope>
    <source>
        <strain evidence="11">Dzin_1.0</strain>
        <tissue evidence="11">Leaf</tissue>
    </source>
</reference>
<dbReference type="InterPro" id="IPR045191">
    <property type="entry name" value="MBR1/2-like"/>
</dbReference>
<accession>A0A9D5CW08</accession>
<dbReference type="AlphaFoldDB" id="A0A9D5CW08"/>
<evidence type="ECO:0000259" key="10">
    <source>
        <dbReference type="PROSITE" id="PS50089"/>
    </source>
</evidence>
<dbReference type="EMBL" id="JAGGNH010000003">
    <property type="protein sequence ID" value="KAJ0979345.1"/>
    <property type="molecule type" value="Genomic_DNA"/>
</dbReference>
<gene>
    <name evidence="11" type="ORF">J5N97_014819</name>
</gene>
<keyword evidence="5 8" id="KW-0863">Zinc-finger</keyword>
<dbReference type="EC" id="2.3.2.27" evidence="2"/>
<comment type="catalytic activity">
    <reaction evidence="1">
        <text>S-ubiquitinyl-[E2 ubiquitin-conjugating enzyme]-L-cysteine + [acceptor protein]-L-lysine = [E2 ubiquitin-conjugating enzyme]-L-cysteine + N(6)-ubiquitinyl-[acceptor protein]-L-lysine.</text>
        <dbReference type="EC" id="2.3.2.27"/>
    </reaction>
</comment>
<dbReference type="GO" id="GO:0008270">
    <property type="term" value="F:zinc ion binding"/>
    <property type="evidence" value="ECO:0007669"/>
    <property type="project" value="UniProtKB-KW"/>
</dbReference>
<evidence type="ECO:0000256" key="9">
    <source>
        <dbReference type="SAM" id="MobiDB-lite"/>
    </source>
</evidence>
<evidence type="ECO:0000256" key="1">
    <source>
        <dbReference type="ARBA" id="ARBA00000900"/>
    </source>
</evidence>
<keyword evidence="3" id="KW-0808">Transferase</keyword>
<name>A0A9D5CW08_9LILI</name>
<keyword evidence="12" id="KW-1185">Reference proteome</keyword>
<evidence type="ECO:0000256" key="6">
    <source>
        <dbReference type="ARBA" id="ARBA00022786"/>
    </source>
</evidence>
<evidence type="ECO:0000256" key="2">
    <source>
        <dbReference type="ARBA" id="ARBA00012483"/>
    </source>
</evidence>
<evidence type="ECO:0000256" key="5">
    <source>
        <dbReference type="ARBA" id="ARBA00022771"/>
    </source>
</evidence>
<evidence type="ECO:0000256" key="3">
    <source>
        <dbReference type="ARBA" id="ARBA00022679"/>
    </source>
</evidence>
<protein>
    <recommendedName>
        <fullName evidence="2">RING-type E3 ubiquitin transferase</fullName>
        <ecNumber evidence="2">2.3.2.27</ecNumber>
    </recommendedName>
</protein>
<proteinExistence type="predicted"/>
<dbReference type="InterPro" id="IPR013083">
    <property type="entry name" value="Znf_RING/FYVE/PHD"/>
</dbReference>
<dbReference type="SUPFAM" id="SSF57850">
    <property type="entry name" value="RING/U-box"/>
    <property type="match status" value="1"/>
</dbReference>
<evidence type="ECO:0000313" key="11">
    <source>
        <dbReference type="EMBL" id="KAJ0979345.1"/>
    </source>
</evidence>
<reference evidence="11" key="2">
    <citation type="journal article" date="2022" name="Hortic Res">
        <title>The genome of Dioscorea zingiberensis sheds light on the biosynthesis, origin and evolution of the medicinally important diosgenin saponins.</title>
        <authorList>
            <person name="Li Y."/>
            <person name="Tan C."/>
            <person name="Li Z."/>
            <person name="Guo J."/>
            <person name="Li S."/>
            <person name="Chen X."/>
            <person name="Wang C."/>
            <person name="Dai X."/>
            <person name="Yang H."/>
            <person name="Song W."/>
            <person name="Hou L."/>
            <person name="Xu J."/>
            <person name="Tong Z."/>
            <person name="Xu A."/>
            <person name="Yuan X."/>
            <person name="Wang W."/>
            <person name="Yang Q."/>
            <person name="Chen L."/>
            <person name="Sun Z."/>
            <person name="Wang K."/>
            <person name="Pan B."/>
            <person name="Chen J."/>
            <person name="Bao Y."/>
            <person name="Liu F."/>
            <person name="Qi X."/>
            <person name="Gang D.R."/>
            <person name="Wen J."/>
            <person name="Li J."/>
        </authorList>
    </citation>
    <scope>NUCLEOTIDE SEQUENCE</scope>
    <source>
        <strain evidence="11">Dzin_1.0</strain>
    </source>
</reference>
<organism evidence="11 12">
    <name type="scientific">Dioscorea zingiberensis</name>
    <dbReference type="NCBI Taxonomy" id="325984"/>
    <lineage>
        <taxon>Eukaryota</taxon>
        <taxon>Viridiplantae</taxon>
        <taxon>Streptophyta</taxon>
        <taxon>Embryophyta</taxon>
        <taxon>Tracheophyta</taxon>
        <taxon>Spermatophyta</taxon>
        <taxon>Magnoliopsida</taxon>
        <taxon>Liliopsida</taxon>
        <taxon>Dioscoreales</taxon>
        <taxon>Dioscoreaceae</taxon>
        <taxon>Dioscorea</taxon>
    </lineage>
</organism>
<evidence type="ECO:0000313" key="12">
    <source>
        <dbReference type="Proteomes" id="UP001085076"/>
    </source>
</evidence>
<dbReference type="SMART" id="SM00184">
    <property type="entry name" value="RING"/>
    <property type="match status" value="1"/>
</dbReference>
<sequence length="508" mass="56283">MNHVQIWNHQIPDSHVHSENASLLLPSNNLEANEVNSITFLNGGLTLNDHIPSSASADCSGLVAAPATSHHLPMHVLSAGSSSQLPPNYPHHGNSYHSGIITEDNNNALNTHVDSHRAGFKRKGPATPMMFDEGNSSGYYSGGSSSNFSVPSDQLLSNSVPVPQSAPWYPMHTTSGYRNNDLTVADEAPQRNVRRRHSHARHHDVNPSSTYPVNSSSHNPYPTGSVSSLLAPGQSSQNPVSMVFQRRMFSAGNGVPNINVETNGPYHPDAPQNRNHRMLIPTHYGAPAQGTVADQNSHDPRILCGASSSYPTMSFMDTLEERVRSGREAIVPPRNSRPLSIAGRGSERNGRARNLHDRFRSSTGEANVRNRLVSEGAVMMDRFYDSWRLLDQHRDMRLDIDNMSYEELLALEETIGSVSTGLSEEAISKNLRHTIYCSSDQTLDDQQEERCTICLEEYEDRANLGVLNCRHEFHFCCIKQWLQIKNVCPICKASAVTDTRKDKQKIHL</sequence>
<evidence type="ECO:0000256" key="4">
    <source>
        <dbReference type="ARBA" id="ARBA00022723"/>
    </source>
</evidence>
<keyword evidence="4" id="KW-0479">Metal-binding</keyword>
<dbReference type="Proteomes" id="UP001085076">
    <property type="component" value="Miscellaneous, Linkage group lg03"/>
</dbReference>
<dbReference type="InterPro" id="IPR001841">
    <property type="entry name" value="Znf_RING"/>
</dbReference>
<evidence type="ECO:0000256" key="7">
    <source>
        <dbReference type="ARBA" id="ARBA00022833"/>
    </source>
</evidence>
<feature type="region of interest" description="Disordered" evidence="9">
    <location>
        <begin position="190"/>
        <end position="237"/>
    </location>
</feature>
<keyword evidence="7" id="KW-0862">Zinc</keyword>
<feature type="compositionally biased region" description="Polar residues" evidence="9">
    <location>
        <begin position="206"/>
        <end position="237"/>
    </location>
</feature>
<keyword evidence="6" id="KW-0833">Ubl conjugation pathway</keyword>
<dbReference type="PROSITE" id="PS50089">
    <property type="entry name" value="ZF_RING_2"/>
    <property type="match status" value="1"/>
</dbReference>
<feature type="domain" description="RING-type" evidence="10">
    <location>
        <begin position="451"/>
        <end position="492"/>
    </location>
</feature>
<evidence type="ECO:0000256" key="8">
    <source>
        <dbReference type="PROSITE-ProRule" id="PRU00175"/>
    </source>
</evidence>
<comment type="caution">
    <text evidence="11">The sequence shown here is derived from an EMBL/GenBank/DDBJ whole genome shotgun (WGS) entry which is preliminary data.</text>
</comment>
<dbReference type="GO" id="GO:0061630">
    <property type="term" value="F:ubiquitin protein ligase activity"/>
    <property type="evidence" value="ECO:0007669"/>
    <property type="project" value="UniProtKB-EC"/>
</dbReference>